<evidence type="ECO:0000313" key="3">
    <source>
        <dbReference type="Proteomes" id="UP001633002"/>
    </source>
</evidence>
<evidence type="ECO:0000313" key="2">
    <source>
        <dbReference type="EMBL" id="KAL3676908.1"/>
    </source>
</evidence>
<evidence type="ECO:0000256" key="1">
    <source>
        <dbReference type="SAM" id="MobiDB-lite"/>
    </source>
</evidence>
<dbReference type="Gene3D" id="3.60.10.10">
    <property type="entry name" value="Endonuclease/exonuclease/phosphatase"/>
    <property type="match status" value="1"/>
</dbReference>
<feature type="region of interest" description="Disordered" evidence="1">
    <location>
        <begin position="38"/>
        <end position="60"/>
    </location>
</feature>
<dbReference type="SUPFAM" id="SSF56219">
    <property type="entry name" value="DNase I-like"/>
    <property type="match status" value="1"/>
</dbReference>
<protein>
    <recommendedName>
        <fullName evidence="4">Endonuclease/exonuclease/phosphatase domain-containing protein</fullName>
    </recommendedName>
</protein>
<sequence length="180" mass="19800">MEVGIVVQPQDNDLEPEEEGKFSSDICLLVIQNSEIPEDTTGLTTGDVESVRERTSDTEQLTSTNNLEQVMESETRSPIVVDYNKENGDGDAVLLCHRSITVLDKGVSGKGFAVWLRMQTGVGPVAVVSLHAPNESSARKEVGEWLKQLTREGQWIIMGDFNMVERQKDSIGPSPVIRGE</sequence>
<comment type="caution">
    <text evidence="2">The sequence shown here is derived from an EMBL/GenBank/DDBJ whole genome shotgun (WGS) entry which is preliminary data.</text>
</comment>
<evidence type="ECO:0008006" key="4">
    <source>
        <dbReference type="Google" id="ProtNLM"/>
    </source>
</evidence>
<dbReference type="EMBL" id="JBJQOH010000008">
    <property type="protein sequence ID" value="KAL3676908.1"/>
    <property type="molecule type" value="Genomic_DNA"/>
</dbReference>
<organism evidence="2 3">
    <name type="scientific">Riccia sorocarpa</name>
    <dbReference type="NCBI Taxonomy" id="122646"/>
    <lineage>
        <taxon>Eukaryota</taxon>
        <taxon>Viridiplantae</taxon>
        <taxon>Streptophyta</taxon>
        <taxon>Embryophyta</taxon>
        <taxon>Marchantiophyta</taxon>
        <taxon>Marchantiopsida</taxon>
        <taxon>Marchantiidae</taxon>
        <taxon>Marchantiales</taxon>
        <taxon>Ricciaceae</taxon>
        <taxon>Riccia</taxon>
    </lineage>
</organism>
<dbReference type="AlphaFoldDB" id="A0ABD3GCM5"/>
<gene>
    <name evidence="2" type="ORF">R1sor_026856</name>
</gene>
<name>A0ABD3GCM5_9MARC</name>
<proteinExistence type="predicted"/>
<dbReference type="InterPro" id="IPR036691">
    <property type="entry name" value="Endo/exonu/phosph_ase_sf"/>
</dbReference>
<keyword evidence="3" id="KW-1185">Reference proteome</keyword>
<accession>A0ABD3GCM5</accession>
<dbReference type="Proteomes" id="UP001633002">
    <property type="component" value="Unassembled WGS sequence"/>
</dbReference>
<reference evidence="2 3" key="1">
    <citation type="submission" date="2024-09" db="EMBL/GenBank/DDBJ databases">
        <title>Chromosome-scale assembly of Riccia sorocarpa.</title>
        <authorList>
            <person name="Paukszto L."/>
        </authorList>
    </citation>
    <scope>NUCLEOTIDE SEQUENCE [LARGE SCALE GENOMIC DNA]</scope>
    <source>
        <strain evidence="2">LP-2024</strain>
        <tissue evidence="2">Aerial parts of the thallus</tissue>
    </source>
</reference>